<dbReference type="OrthoDB" id="3941538at2759"/>
<dbReference type="EMBL" id="RWJN01000262">
    <property type="protein sequence ID" value="TCD63988.1"/>
    <property type="molecule type" value="Genomic_DNA"/>
</dbReference>
<keyword evidence="3" id="KW-1185">Reference proteome</keyword>
<gene>
    <name evidence="2" type="ORF">EIP91_004690</name>
</gene>
<protein>
    <submittedName>
        <fullName evidence="2">Uncharacterized protein</fullName>
    </submittedName>
</protein>
<dbReference type="Proteomes" id="UP000292702">
    <property type="component" value="Unassembled WGS sequence"/>
</dbReference>
<organism evidence="2 3">
    <name type="scientific">Steccherinum ochraceum</name>
    <dbReference type="NCBI Taxonomy" id="92696"/>
    <lineage>
        <taxon>Eukaryota</taxon>
        <taxon>Fungi</taxon>
        <taxon>Dikarya</taxon>
        <taxon>Basidiomycota</taxon>
        <taxon>Agaricomycotina</taxon>
        <taxon>Agaricomycetes</taxon>
        <taxon>Polyporales</taxon>
        <taxon>Steccherinaceae</taxon>
        <taxon>Steccherinum</taxon>
    </lineage>
</organism>
<reference evidence="2 3" key="1">
    <citation type="submission" date="2018-11" db="EMBL/GenBank/DDBJ databases">
        <title>Genome assembly of Steccherinum ochraceum LE-BIN_3174, the white-rot fungus of the Steccherinaceae family (The Residual Polyporoid clade, Polyporales, Basidiomycota).</title>
        <authorList>
            <person name="Fedorova T.V."/>
            <person name="Glazunova O.A."/>
            <person name="Landesman E.O."/>
            <person name="Moiseenko K.V."/>
            <person name="Psurtseva N.V."/>
            <person name="Savinova O.S."/>
            <person name="Shakhova N.V."/>
            <person name="Tyazhelova T.V."/>
            <person name="Vasina D.V."/>
        </authorList>
    </citation>
    <scope>NUCLEOTIDE SEQUENCE [LARGE SCALE GENOMIC DNA]</scope>
    <source>
        <strain evidence="2 3">LE-BIN_3174</strain>
    </source>
</reference>
<comment type="caution">
    <text evidence="2">The sequence shown here is derived from an EMBL/GenBank/DDBJ whole genome shotgun (WGS) entry which is preliminary data.</text>
</comment>
<evidence type="ECO:0000313" key="3">
    <source>
        <dbReference type="Proteomes" id="UP000292702"/>
    </source>
</evidence>
<dbReference type="AlphaFoldDB" id="A0A4R0RJN0"/>
<keyword evidence="1" id="KW-0812">Transmembrane</keyword>
<feature type="transmembrane region" description="Helical" evidence="1">
    <location>
        <begin position="473"/>
        <end position="492"/>
    </location>
</feature>
<feature type="transmembrane region" description="Helical" evidence="1">
    <location>
        <begin position="372"/>
        <end position="395"/>
    </location>
</feature>
<keyword evidence="1" id="KW-1133">Transmembrane helix</keyword>
<sequence length="495" mass="56054">MAQSGSRAHDPESTETTPLILRVEDVRYVDPEVDRLATLALSQLQVEVGLESVDSLEAPQDRAYHFVVLLRLKAALHMQIASRDADDLSSDLEVQRKMSIVDSSLAHHDKTLHDGSVQDVGEFLFTDFLLREGNSSVVRAIDMLHGAETPDQLVRNRILELAYLRLWKYGHQLSKKKSTAVDRITRPFWRFSTPRIMHLLDLALFLLYFVALIHYAVQPPLTPVEPVQALVPRLREAFIMLYAFSQLFKPWEVTIVPYILTSLAFLSCLPLVPRSQDGAYSVLLFTVSLHLLQLHLPRSPSPLLLIPFDMALPLATLVQHGIFKIFIPVITFFLPALLLALFLLSTSLSDLLQHFLTLATTTSPSPLEARTAFLTLLAFIFILLLCSLMMLILVYPQLSSRDPPPLRWDRYSTPIGLEARRALISTVANYTQPTYFPAPLNIFHFILVRTPRWISSLFGWKSRTSTTDLIQGALWLVFVTPLAFVLSGLYLWGYL</sequence>
<accession>A0A4R0RJN0</accession>
<evidence type="ECO:0000256" key="1">
    <source>
        <dbReference type="SAM" id="Phobius"/>
    </source>
</evidence>
<name>A0A4R0RJN0_9APHY</name>
<feature type="transmembrane region" description="Helical" evidence="1">
    <location>
        <begin position="196"/>
        <end position="217"/>
    </location>
</feature>
<evidence type="ECO:0000313" key="2">
    <source>
        <dbReference type="EMBL" id="TCD63988.1"/>
    </source>
</evidence>
<proteinExistence type="predicted"/>
<feature type="transmembrane region" description="Helical" evidence="1">
    <location>
        <begin position="325"/>
        <end position="344"/>
    </location>
</feature>
<feature type="transmembrane region" description="Helical" evidence="1">
    <location>
        <begin position="255"/>
        <end position="272"/>
    </location>
</feature>
<keyword evidence="1" id="KW-0472">Membrane</keyword>